<evidence type="ECO:0000259" key="12">
    <source>
        <dbReference type="PROSITE" id="PS50011"/>
    </source>
</evidence>
<dbReference type="PROSITE" id="PS50011">
    <property type="entry name" value="PROTEIN_KINASE_DOM"/>
    <property type="match status" value="1"/>
</dbReference>
<feature type="region of interest" description="Disordered" evidence="11">
    <location>
        <begin position="107"/>
        <end position="197"/>
    </location>
</feature>
<gene>
    <name evidence="13" type="ORF">NCGR_LOCUS63288</name>
</gene>
<protein>
    <recommendedName>
        <fullName evidence="2">mitogen-activated protein kinase kinase kinase</fullName>
        <ecNumber evidence="2">2.7.11.25</ecNumber>
    </recommendedName>
</protein>
<dbReference type="EMBL" id="CAJGYO010000019">
    <property type="protein sequence ID" value="CAD6339190.1"/>
    <property type="molecule type" value="Genomic_DNA"/>
</dbReference>
<evidence type="ECO:0000256" key="2">
    <source>
        <dbReference type="ARBA" id="ARBA00012406"/>
    </source>
</evidence>
<dbReference type="Proteomes" id="UP000604825">
    <property type="component" value="Unassembled WGS sequence"/>
</dbReference>
<organism evidence="13 14">
    <name type="scientific">Miscanthus lutarioriparius</name>
    <dbReference type="NCBI Taxonomy" id="422564"/>
    <lineage>
        <taxon>Eukaryota</taxon>
        <taxon>Viridiplantae</taxon>
        <taxon>Streptophyta</taxon>
        <taxon>Embryophyta</taxon>
        <taxon>Tracheophyta</taxon>
        <taxon>Spermatophyta</taxon>
        <taxon>Magnoliopsida</taxon>
        <taxon>Liliopsida</taxon>
        <taxon>Poales</taxon>
        <taxon>Poaceae</taxon>
        <taxon>PACMAD clade</taxon>
        <taxon>Panicoideae</taxon>
        <taxon>Andropogonodae</taxon>
        <taxon>Andropogoneae</taxon>
        <taxon>Saccharinae</taxon>
        <taxon>Miscanthus</taxon>
    </lineage>
</organism>
<keyword evidence="4" id="KW-0808">Transferase</keyword>
<evidence type="ECO:0000256" key="8">
    <source>
        <dbReference type="ARBA" id="ARBA00047559"/>
    </source>
</evidence>
<feature type="domain" description="Protein kinase" evidence="12">
    <location>
        <begin position="298"/>
        <end position="420"/>
    </location>
</feature>
<evidence type="ECO:0000256" key="7">
    <source>
        <dbReference type="ARBA" id="ARBA00022840"/>
    </source>
</evidence>
<evidence type="ECO:0000256" key="1">
    <source>
        <dbReference type="ARBA" id="ARBA00006529"/>
    </source>
</evidence>
<evidence type="ECO:0000256" key="6">
    <source>
        <dbReference type="ARBA" id="ARBA00022777"/>
    </source>
</evidence>
<dbReference type="InterPro" id="IPR050538">
    <property type="entry name" value="MAP_kinase_kinase_kinase"/>
</dbReference>
<dbReference type="PROSITE" id="PS00107">
    <property type="entry name" value="PROTEIN_KINASE_ATP"/>
    <property type="match status" value="1"/>
</dbReference>
<evidence type="ECO:0000256" key="9">
    <source>
        <dbReference type="ARBA" id="ARBA00048329"/>
    </source>
</evidence>
<dbReference type="InterPro" id="IPR000719">
    <property type="entry name" value="Prot_kinase_dom"/>
</dbReference>
<evidence type="ECO:0000256" key="11">
    <source>
        <dbReference type="SAM" id="MobiDB-lite"/>
    </source>
</evidence>
<feature type="compositionally biased region" description="Basic and acidic residues" evidence="11">
    <location>
        <begin position="77"/>
        <end position="88"/>
    </location>
</feature>
<feature type="compositionally biased region" description="Polar residues" evidence="11">
    <location>
        <begin position="255"/>
        <end position="279"/>
    </location>
</feature>
<keyword evidence="14" id="KW-1185">Reference proteome</keyword>
<dbReference type="Gene3D" id="3.30.200.20">
    <property type="entry name" value="Phosphorylase Kinase, domain 1"/>
    <property type="match status" value="2"/>
</dbReference>
<dbReference type="AlphaFoldDB" id="A0A811SEQ1"/>
<dbReference type="Pfam" id="PF00069">
    <property type="entry name" value="Pkinase"/>
    <property type="match status" value="1"/>
</dbReference>
<dbReference type="PANTHER" id="PTHR48016:SF29">
    <property type="entry name" value="MITOGEN-ACTIVATED PROTEIN KINASE KINASE KINASE 1-RELATED"/>
    <property type="match status" value="1"/>
</dbReference>
<proteinExistence type="inferred from homology"/>
<dbReference type="Gene3D" id="1.10.510.10">
    <property type="entry name" value="Transferase(Phosphotransferase) domain 1"/>
    <property type="match status" value="1"/>
</dbReference>
<evidence type="ECO:0000313" key="13">
    <source>
        <dbReference type="EMBL" id="CAD6339190.1"/>
    </source>
</evidence>
<dbReference type="PANTHER" id="PTHR48016">
    <property type="entry name" value="MAP KINASE KINASE KINASE SSK2-RELATED-RELATED"/>
    <property type="match status" value="1"/>
</dbReference>
<comment type="caution">
    <text evidence="13">The sequence shown here is derived from an EMBL/GenBank/DDBJ whole genome shotgun (WGS) entry which is preliminary data.</text>
</comment>
<reference evidence="13" key="1">
    <citation type="submission" date="2020-10" db="EMBL/GenBank/DDBJ databases">
        <authorList>
            <person name="Han B."/>
            <person name="Lu T."/>
            <person name="Zhao Q."/>
            <person name="Huang X."/>
            <person name="Zhao Y."/>
        </authorList>
    </citation>
    <scope>NUCLEOTIDE SEQUENCE</scope>
</reference>
<accession>A0A811SEQ1</accession>
<keyword evidence="3" id="KW-0723">Serine/threonine-protein kinase</keyword>
<feature type="binding site" evidence="10">
    <location>
        <position position="326"/>
    </location>
    <ligand>
        <name>ATP</name>
        <dbReference type="ChEBI" id="CHEBI:30616"/>
    </ligand>
</feature>
<dbReference type="GO" id="GO:0005737">
    <property type="term" value="C:cytoplasm"/>
    <property type="evidence" value="ECO:0007669"/>
    <property type="project" value="TreeGrafter"/>
</dbReference>
<evidence type="ECO:0000256" key="4">
    <source>
        <dbReference type="ARBA" id="ARBA00022679"/>
    </source>
</evidence>
<dbReference type="FunFam" id="3.30.200.20:FF:000713">
    <property type="entry name" value="Mitogen-activated protein kinase 1, putative, expressed"/>
    <property type="match status" value="1"/>
</dbReference>
<feature type="region of interest" description="Disordered" evidence="11">
    <location>
        <begin position="54"/>
        <end position="88"/>
    </location>
</feature>
<feature type="compositionally biased region" description="Low complexity" evidence="11">
    <location>
        <begin position="107"/>
        <end position="138"/>
    </location>
</feature>
<feature type="region of interest" description="Disordered" evidence="11">
    <location>
        <begin position="222"/>
        <end position="280"/>
    </location>
</feature>
<dbReference type="OrthoDB" id="633533at2759"/>
<comment type="similarity">
    <text evidence="1">Belongs to the protein kinase superfamily. STE Ser/Thr protein kinase family. MAP kinase kinase kinase subfamily.</text>
</comment>
<dbReference type="GO" id="GO:0004709">
    <property type="term" value="F:MAP kinase kinase kinase activity"/>
    <property type="evidence" value="ECO:0007669"/>
    <property type="project" value="UniProtKB-EC"/>
</dbReference>
<dbReference type="EC" id="2.7.11.25" evidence="2"/>
<dbReference type="InterPro" id="IPR011009">
    <property type="entry name" value="Kinase-like_dom_sf"/>
</dbReference>
<evidence type="ECO:0000313" key="14">
    <source>
        <dbReference type="Proteomes" id="UP000604825"/>
    </source>
</evidence>
<name>A0A811SEQ1_9POAL</name>
<dbReference type="GO" id="GO:0005524">
    <property type="term" value="F:ATP binding"/>
    <property type="evidence" value="ECO:0007669"/>
    <property type="project" value="UniProtKB-UniRule"/>
</dbReference>
<dbReference type="SMART" id="SM00220">
    <property type="entry name" value="S_TKc"/>
    <property type="match status" value="1"/>
</dbReference>
<dbReference type="SUPFAM" id="SSF56112">
    <property type="entry name" value="Protein kinase-like (PK-like)"/>
    <property type="match status" value="2"/>
</dbReference>
<dbReference type="InterPro" id="IPR017441">
    <property type="entry name" value="Protein_kinase_ATP_BS"/>
</dbReference>
<keyword evidence="5 10" id="KW-0547">Nucleotide-binding</keyword>
<evidence type="ECO:0000256" key="10">
    <source>
        <dbReference type="PROSITE-ProRule" id="PRU10141"/>
    </source>
</evidence>
<evidence type="ECO:0000256" key="3">
    <source>
        <dbReference type="ARBA" id="ARBA00022527"/>
    </source>
</evidence>
<feature type="compositionally biased region" description="Polar residues" evidence="11">
    <location>
        <begin position="54"/>
        <end position="64"/>
    </location>
</feature>
<evidence type="ECO:0000256" key="5">
    <source>
        <dbReference type="ARBA" id="ARBA00022741"/>
    </source>
</evidence>
<comment type="catalytic activity">
    <reaction evidence="9">
        <text>L-seryl-[protein] + ATP = O-phospho-L-seryl-[protein] + ADP + H(+)</text>
        <dbReference type="Rhea" id="RHEA:17989"/>
        <dbReference type="Rhea" id="RHEA-COMP:9863"/>
        <dbReference type="Rhea" id="RHEA-COMP:11604"/>
        <dbReference type="ChEBI" id="CHEBI:15378"/>
        <dbReference type="ChEBI" id="CHEBI:29999"/>
        <dbReference type="ChEBI" id="CHEBI:30616"/>
        <dbReference type="ChEBI" id="CHEBI:83421"/>
        <dbReference type="ChEBI" id="CHEBI:456216"/>
        <dbReference type="EC" id="2.7.11.25"/>
    </reaction>
</comment>
<keyword evidence="6" id="KW-0418">Kinase</keyword>
<sequence>MGSEFSSCDKLESMLRHGSSGPRNLPLEYLRNITNNFSDDRLLGEGGFGTVYKTNNRPSYQDASPNRKCRLQGQKGGRKEGMPIIKKDEEIHATARLELDRRLRSLSLGPRPENNAPSTSVAAATGAGTSAPSAKASALSGPDDFATPITDWEAHKALCPSSDPPTPSLTRPDVKSAAAGDGGIKGVRPPPLIKPPSSIAVPVVLGSGSTWDVMRSFTLDEPERAPASRPARRFGHQDAVDKDEVENAVEDPSLGESSEFWTADSSLSSPNGDETSSRTVESRFCISPGRFRRKIRPWRRGVLLGSGSFGTVYEGSSEEGFFIAVKEVNLFDKGSNAKQCIFQLEQEIALLSQFEHENIVQYYGTDKEDSKLYVFLELVTQGSLASLYQKYILRETHVSAYTRQILYGLTYLHERNIVHR</sequence>
<comment type="catalytic activity">
    <reaction evidence="8">
        <text>L-threonyl-[protein] + ATP = O-phospho-L-threonyl-[protein] + ADP + H(+)</text>
        <dbReference type="Rhea" id="RHEA:46608"/>
        <dbReference type="Rhea" id="RHEA-COMP:11060"/>
        <dbReference type="Rhea" id="RHEA-COMP:11605"/>
        <dbReference type="ChEBI" id="CHEBI:15378"/>
        <dbReference type="ChEBI" id="CHEBI:30013"/>
        <dbReference type="ChEBI" id="CHEBI:30616"/>
        <dbReference type="ChEBI" id="CHEBI:61977"/>
        <dbReference type="ChEBI" id="CHEBI:456216"/>
        <dbReference type="EC" id="2.7.11.25"/>
    </reaction>
</comment>
<keyword evidence="7 10" id="KW-0067">ATP-binding</keyword>